<name>A0AAV5GJY4_9BASI</name>
<proteinExistence type="predicted"/>
<protein>
    <recommendedName>
        <fullName evidence="1">Sfi1 spindle body domain-containing protein</fullName>
    </recommendedName>
</protein>
<dbReference type="Proteomes" id="UP001342314">
    <property type="component" value="Unassembled WGS sequence"/>
</dbReference>
<organism evidence="2 3">
    <name type="scientific">Rhodotorula paludigena</name>
    <dbReference type="NCBI Taxonomy" id="86838"/>
    <lineage>
        <taxon>Eukaryota</taxon>
        <taxon>Fungi</taxon>
        <taxon>Dikarya</taxon>
        <taxon>Basidiomycota</taxon>
        <taxon>Pucciniomycotina</taxon>
        <taxon>Microbotryomycetes</taxon>
        <taxon>Sporidiobolales</taxon>
        <taxon>Sporidiobolaceae</taxon>
        <taxon>Rhodotorula</taxon>
    </lineage>
</organism>
<dbReference type="AlphaFoldDB" id="A0AAV5GJY4"/>
<gene>
    <name evidence="2" type="ORF">Rhopal_003534-T1</name>
</gene>
<comment type="caution">
    <text evidence="2">The sequence shown here is derived from an EMBL/GenBank/DDBJ whole genome shotgun (WGS) entry which is preliminary data.</text>
</comment>
<evidence type="ECO:0000313" key="2">
    <source>
        <dbReference type="EMBL" id="GJN90523.1"/>
    </source>
</evidence>
<feature type="domain" description="Sfi1 spindle body" evidence="1">
    <location>
        <begin position="219"/>
        <end position="383"/>
    </location>
</feature>
<sequence>MRAWKERTERKRAVCAQWDVVAVEVCEEKVQAKAGQLLSWWVRRTSLRVREKEVLVAKDERLLCEAWDVWTERRRQAQHEAYLLSLAASHHSHLLASSTLSVWSARLSRLRALTTLSDARSASLTAQRASSLLTTWRLHTRLSLSHRATSHSLAHSALTSWRASHTHVSSTLPLRADALLARSSAKLRLAAFSAWADAASQRARLARAAQGVSRVRVLGQALGRWRARVGHEEVQRRKADVVRDFMGARRAWRTWVEKAWEARRERWEDGRRTARKKEALEFWIAQTMRRLRDRQLLDIAQKRQERRLVGATLEVWKSRVIVRKSLERDASDFFDRKAVAASFHQWTEQVHRAEDRVVLADEHRAVKLEELRDRAFHAWLHSTRRNLALSARLTTFSASRQDRAKELAFDKWRERSVHRFEAHITVQRVERERREAWEWWKARTKVWRIKTGAKKALKSLRYDSLCLAQ</sequence>
<dbReference type="InterPro" id="IPR013665">
    <property type="entry name" value="Sfi1_dom"/>
</dbReference>
<evidence type="ECO:0000259" key="1">
    <source>
        <dbReference type="Pfam" id="PF08457"/>
    </source>
</evidence>
<dbReference type="EMBL" id="BQKY01000007">
    <property type="protein sequence ID" value="GJN90523.1"/>
    <property type="molecule type" value="Genomic_DNA"/>
</dbReference>
<keyword evidence="3" id="KW-1185">Reference proteome</keyword>
<evidence type="ECO:0000313" key="3">
    <source>
        <dbReference type="Proteomes" id="UP001342314"/>
    </source>
</evidence>
<dbReference type="Pfam" id="PF08457">
    <property type="entry name" value="Sfi1"/>
    <property type="match status" value="1"/>
</dbReference>
<reference evidence="2 3" key="1">
    <citation type="submission" date="2021-12" db="EMBL/GenBank/DDBJ databases">
        <title>High titer production of polyol ester of fatty acids by Rhodotorula paludigena BS15 towards product separation-free biomass refinery.</title>
        <authorList>
            <person name="Mano J."/>
            <person name="Ono H."/>
            <person name="Tanaka T."/>
            <person name="Naito K."/>
            <person name="Sushida H."/>
            <person name="Ike M."/>
            <person name="Tokuyasu K."/>
            <person name="Kitaoka M."/>
        </authorList>
    </citation>
    <scope>NUCLEOTIDE SEQUENCE [LARGE SCALE GENOMIC DNA]</scope>
    <source>
        <strain evidence="2 3">BS15</strain>
    </source>
</reference>
<accession>A0AAV5GJY4</accession>